<gene>
    <name evidence="3" type="ORF">HYDPIDRAFT_41839</name>
</gene>
<dbReference type="OrthoDB" id="3349377at2759"/>
<organism evidence="3 4">
    <name type="scientific">Hydnomerulius pinastri MD-312</name>
    <dbReference type="NCBI Taxonomy" id="994086"/>
    <lineage>
        <taxon>Eukaryota</taxon>
        <taxon>Fungi</taxon>
        <taxon>Dikarya</taxon>
        <taxon>Basidiomycota</taxon>
        <taxon>Agaricomycotina</taxon>
        <taxon>Agaricomycetes</taxon>
        <taxon>Agaricomycetidae</taxon>
        <taxon>Boletales</taxon>
        <taxon>Boletales incertae sedis</taxon>
        <taxon>Leucogyrophana</taxon>
    </lineage>
</organism>
<feature type="transmembrane region" description="Helical" evidence="1">
    <location>
        <begin position="81"/>
        <end position="98"/>
    </location>
</feature>
<feature type="transmembrane region" description="Helical" evidence="1">
    <location>
        <begin position="223"/>
        <end position="243"/>
    </location>
</feature>
<dbReference type="Pfam" id="PF20151">
    <property type="entry name" value="DUF6533"/>
    <property type="match status" value="1"/>
</dbReference>
<feature type="transmembrane region" description="Helical" evidence="1">
    <location>
        <begin position="263"/>
        <end position="286"/>
    </location>
</feature>
<evidence type="ECO:0000313" key="3">
    <source>
        <dbReference type="EMBL" id="KIJ62709.1"/>
    </source>
</evidence>
<dbReference type="Proteomes" id="UP000053820">
    <property type="component" value="Unassembled WGS sequence"/>
</dbReference>
<keyword evidence="1" id="KW-0812">Transmembrane</keyword>
<feature type="transmembrane region" description="Helical" evidence="1">
    <location>
        <begin position="110"/>
        <end position="131"/>
    </location>
</feature>
<keyword evidence="4" id="KW-1185">Reference proteome</keyword>
<evidence type="ECO:0000313" key="4">
    <source>
        <dbReference type="Proteomes" id="UP000053820"/>
    </source>
</evidence>
<name>A0A0C9VAP9_9AGAM</name>
<evidence type="ECO:0000259" key="2">
    <source>
        <dbReference type="Pfam" id="PF20151"/>
    </source>
</evidence>
<keyword evidence="1" id="KW-1133">Transmembrane helix</keyword>
<feature type="transmembrane region" description="Helical" evidence="1">
    <location>
        <begin position="143"/>
        <end position="163"/>
    </location>
</feature>
<reference evidence="3 4" key="1">
    <citation type="submission" date="2014-04" db="EMBL/GenBank/DDBJ databases">
        <title>Evolutionary Origins and Diversification of the Mycorrhizal Mutualists.</title>
        <authorList>
            <consortium name="DOE Joint Genome Institute"/>
            <consortium name="Mycorrhizal Genomics Consortium"/>
            <person name="Kohler A."/>
            <person name="Kuo A."/>
            <person name="Nagy L.G."/>
            <person name="Floudas D."/>
            <person name="Copeland A."/>
            <person name="Barry K.W."/>
            <person name="Cichocki N."/>
            <person name="Veneault-Fourrey C."/>
            <person name="LaButti K."/>
            <person name="Lindquist E.A."/>
            <person name="Lipzen A."/>
            <person name="Lundell T."/>
            <person name="Morin E."/>
            <person name="Murat C."/>
            <person name="Riley R."/>
            <person name="Ohm R."/>
            <person name="Sun H."/>
            <person name="Tunlid A."/>
            <person name="Henrissat B."/>
            <person name="Grigoriev I.V."/>
            <person name="Hibbett D.S."/>
            <person name="Martin F."/>
        </authorList>
    </citation>
    <scope>NUCLEOTIDE SEQUENCE [LARGE SCALE GENOMIC DNA]</scope>
    <source>
        <strain evidence="3 4">MD-312</strain>
    </source>
</reference>
<dbReference type="HOGENOM" id="CLU_035509_15_0_1"/>
<protein>
    <recommendedName>
        <fullName evidence="2">DUF6533 domain-containing protein</fullName>
    </recommendedName>
</protein>
<keyword evidence="1" id="KW-0472">Membrane</keyword>
<feature type="transmembrane region" description="Helical" evidence="1">
    <location>
        <begin position="170"/>
        <end position="192"/>
    </location>
</feature>
<proteinExistence type="predicted"/>
<feature type="transmembrane region" description="Helical" evidence="1">
    <location>
        <begin position="56"/>
        <end position="75"/>
    </location>
</feature>
<evidence type="ECO:0000256" key="1">
    <source>
        <dbReference type="SAM" id="Phobius"/>
    </source>
</evidence>
<dbReference type="InterPro" id="IPR045340">
    <property type="entry name" value="DUF6533"/>
</dbReference>
<accession>A0A0C9VAP9</accession>
<feature type="domain" description="DUF6533" evidence="2">
    <location>
        <begin position="24"/>
        <end position="66"/>
    </location>
</feature>
<dbReference type="AlphaFoldDB" id="A0A0C9VAP9"/>
<sequence>MSTIAALLDEYFNAARIVQITRMCQLAPYVVMVYDHILTFDQEVEHIWKRSRSLSTVLYVILRYAGTAVALLSAFGTPLHLSVTHVWLISIVLPAFLAQAHASNEVRLELFLARTSIDVPLAVPLCYTVMINSCQVFVRLQGWPASITLWLVQFILQMRLYALYNYSKKLLFLVGGAYVAEIVAMSVILGIANAADTGVNEPAPGIYICSVATISAPRVFYSFWLPPVIFESILCLLAIRIGIQRSKEQFRPALISGTRLLNVVIKGNVVYFVGILVACVVNAAMWQNLGFLWLEVPEGFPQAMEVIAGCRLILHIRSAASSDPNTTMTAPIQMPMQHFTPKSDLDEA</sequence>
<dbReference type="EMBL" id="KN839854">
    <property type="protein sequence ID" value="KIJ62709.1"/>
    <property type="molecule type" value="Genomic_DNA"/>
</dbReference>